<dbReference type="InterPro" id="IPR000998">
    <property type="entry name" value="MAM_dom"/>
</dbReference>
<keyword evidence="4" id="KW-1185">Reference proteome</keyword>
<keyword evidence="1" id="KW-1015">Disulfide bond</keyword>
<protein>
    <recommendedName>
        <fullName evidence="2">MAM domain-containing protein</fullName>
    </recommendedName>
</protein>
<evidence type="ECO:0000259" key="2">
    <source>
        <dbReference type="PROSITE" id="PS50060"/>
    </source>
</evidence>
<dbReference type="Gene3D" id="4.10.400.10">
    <property type="entry name" value="Low-density Lipoprotein Receptor"/>
    <property type="match status" value="1"/>
</dbReference>
<dbReference type="FunFam" id="2.60.120.200:FF:000132">
    <property type="entry name" value="Tyrosine-protein kinase receptor"/>
    <property type="match status" value="1"/>
</dbReference>
<dbReference type="InterPro" id="IPR013320">
    <property type="entry name" value="ConA-like_dom_sf"/>
</dbReference>
<dbReference type="GO" id="GO:0016020">
    <property type="term" value="C:membrane"/>
    <property type="evidence" value="ECO:0007669"/>
    <property type="project" value="InterPro"/>
</dbReference>
<dbReference type="InterPro" id="IPR036055">
    <property type="entry name" value="LDL_receptor-like_sf"/>
</dbReference>
<name>A0AAW0HVY9_MYOGA</name>
<dbReference type="InterPro" id="IPR002172">
    <property type="entry name" value="LDrepeatLR_classA_rpt"/>
</dbReference>
<dbReference type="PROSITE" id="PS50060">
    <property type="entry name" value="MAM_2"/>
    <property type="match status" value="1"/>
</dbReference>
<dbReference type="SUPFAM" id="SSF57424">
    <property type="entry name" value="LDL receptor-like module"/>
    <property type="match status" value="1"/>
</dbReference>
<gene>
    <name evidence="3" type="ORF">U0070_017529</name>
</gene>
<organism evidence="3 4">
    <name type="scientific">Myodes glareolus</name>
    <name type="common">Bank vole</name>
    <name type="synonym">Clethrionomys glareolus</name>
    <dbReference type="NCBI Taxonomy" id="447135"/>
    <lineage>
        <taxon>Eukaryota</taxon>
        <taxon>Metazoa</taxon>
        <taxon>Chordata</taxon>
        <taxon>Craniata</taxon>
        <taxon>Vertebrata</taxon>
        <taxon>Euteleostomi</taxon>
        <taxon>Mammalia</taxon>
        <taxon>Eutheria</taxon>
        <taxon>Euarchontoglires</taxon>
        <taxon>Glires</taxon>
        <taxon>Rodentia</taxon>
        <taxon>Myomorpha</taxon>
        <taxon>Muroidea</taxon>
        <taxon>Cricetidae</taxon>
        <taxon>Arvicolinae</taxon>
        <taxon>Myodes</taxon>
    </lineage>
</organism>
<evidence type="ECO:0000256" key="1">
    <source>
        <dbReference type="ARBA" id="ARBA00023157"/>
    </source>
</evidence>
<evidence type="ECO:0000313" key="4">
    <source>
        <dbReference type="Proteomes" id="UP001488838"/>
    </source>
</evidence>
<dbReference type="AlphaFoldDB" id="A0AAW0HVY9"/>
<dbReference type="Proteomes" id="UP001488838">
    <property type="component" value="Unassembled WGS sequence"/>
</dbReference>
<evidence type="ECO:0000313" key="3">
    <source>
        <dbReference type="EMBL" id="KAK7806189.1"/>
    </source>
</evidence>
<dbReference type="SUPFAM" id="SSF49899">
    <property type="entry name" value="Concanavalin A-like lectins/glucanases"/>
    <property type="match status" value="1"/>
</dbReference>
<sequence length="242" mass="26319">MFLSVCPLGTSPGSKMALQSSFTCWNGTVLQLGQACDFHQDCAQGEDEGQLCSKLPAGFYCNFEDGFCGWTQGPLSPHKPRWQVRTLKDTHSQEHQGHALSLSTTDALTSESATVTSAMFPAPMKNSPCEASELEDGEQKALDFALRMSWLIRGALRGNVSLVLVENKTGKEQSRTVWHVAADEGLSLWQWTVLSLFDVTDRASPPHGTGLEQMPVEFSCHSSSEDGTTLPPAVSLKQAVLE</sequence>
<dbReference type="CDD" id="cd00112">
    <property type="entry name" value="LDLa"/>
    <property type="match status" value="1"/>
</dbReference>
<dbReference type="Gene3D" id="2.60.120.200">
    <property type="match status" value="1"/>
</dbReference>
<feature type="domain" description="MAM" evidence="2">
    <location>
        <begin position="59"/>
        <end position="129"/>
    </location>
</feature>
<dbReference type="SMART" id="SM00192">
    <property type="entry name" value="LDLa"/>
    <property type="match status" value="1"/>
</dbReference>
<accession>A0AAW0HVY9</accession>
<reference evidence="3 4" key="1">
    <citation type="journal article" date="2023" name="bioRxiv">
        <title>Conserved and derived expression patterns and positive selection on dental genes reveal complex evolutionary context of ever-growing rodent molars.</title>
        <authorList>
            <person name="Calamari Z.T."/>
            <person name="Song A."/>
            <person name="Cohen E."/>
            <person name="Akter M."/>
            <person name="Roy R.D."/>
            <person name="Hallikas O."/>
            <person name="Christensen M.M."/>
            <person name="Li P."/>
            <person name="Marangoni P."/>
            <person name="Jernvall J."/>
            <person name="Klein O.D."/>
        </authorList>
    </citation>
    <scope>NUCLEOTIDE SEQUENCE [LARGE SCALE GENOMIC DNA]</scope>
    <source>
        <strain evidence="3">V071</strain>
    </source>
</reference>
<dbReference type="Pfam" id="PF00629">
    <property type="entry name" value="MAM"/>
    <property type="match status" value="1"/>
</dbReference>
<dbReference type="EMBL" id="JBBHLL010000309">
    <property type="protein sequence ID" value="KAK7806189.1"/>
    <property type="molecule type" value="Genomic_DNA"/>
</dbReference>
<proteinExistence type="predicted"/>
<comment type="caution">
    <text evidence="3">The sequence shown here is derived from an EMBL/GenBank/DDBJ whole genome shotgun (WGS) entry which is preliminary data.</text>
</comment>